<dbReference type="EMBL" id="KV921867">
    <property type="protein sequence ID" value="ORE10227.1"/>
    <property type="molecule type" value="Genomic_DNA"/>
</dbReference>
<accession>A0A1X0RDX2</accession>
<dbReference type="OrthoDB" id="2430203at2759"/>
<name>A0A1X0RDX2_RHIZD</name>
<sequence length="133" mass="14883">MSAAEHATITGVFGSAISIQWCIFHVSKAWIDQIRKKVKLRSASDNNVVHRNAIAVLKSLMWESSTQMLTQELLHFQQEFSMHTDFMAHFTQKSFLSCGGGVIISKGLNILVVEQCLLMTGTEINDCNHDKSN</sequence>
<organism evidence="1">
    <name type="scientific">Rhizopus microsporus var. microsporus</name>
    <dbReference type="NCBI Taxonomy" id="86635"/>
    <lineage>
        <taxon>Eukaryota</taxon>
        <taxon>Fungi</taxon>
        <taxon>Fungi incertae sedis</taxon>
        <taxon>Mucoromycota</taxon>
        <taxon>Mucoromycotina</taxon>
        <taxon>Mucoromycetes</taxon>
        <taxon>Mucorales</taxon>
        <taxon>Mucorineae</taxon>
        <taxon>Rhizopodaceae</taxon>
        <taxon>Rhizopus</taxon>
    </lineage>
</organism>
<proteinExistence type="predicted"/>
<evidence type="ECO:0000313" key="1">
    <source>
        <dbReference type="EMBL" id="ORE10227.1"/>
    </source>
</evidence>
<dbReference type="Proteomes" id="UP000242414">
    <property type="component" value="Unassembled WGS sequence"/>
</dbReference>
<dbReference type="VEuPathDB" id="FungiDB:BCV72DRAFT_302007"/>
<evidence type="ECO:0008006" key="2">
    <source>
        <dbReference type="Google" id="ProtNLM"/>
    </source>
</evidence>
<gene>
    <name evidence="1" type="ORF">BCV72DRAFT_302007</name>
</gene>
<protein>
    <recommendedName>
        <fullName evidence="2">MULE transposase domain-containing protein</fullName>
    </recommendedName>
</protein>
<dbReference type="AlphaFoldDB" id="A0A1X0RDX2"/>
<reference evidence="1" key="1">
    <citation type="journal article" date="2016" name="Proc. Natl. Acad. Sci. U.S.A.">
        <title>Lipid metabolic changes in an early divergent fungus govern the establishment of a mutualistic symbiosis with endobacteria.</title>
        <authorList>
            <person name="Lastovetsky O.A."/>
            <person name="Gaspar M.L."/>
            <person name="Mondo S.J."/>
            <person name="LaButti K.M."/>
            <person name="Sandor L."/>
            <person name="Grigoriev I.V."/>
            <person name="Henry S.A."/>
            <person name="Pawlowska T.E."/>
        </authorList>
    </citation>
    <scope>NUCLEOTIDE SEQUENCE [LARGE SCALE GENOMIC DNA]</scope>
    <source>
        <strain evidence="1">ATCC 52814</strain>
    </source>
</reference>